<name>A0A7R7WBQ1_ASPKA</name>
<organism evidence="2 3">
    <name type="scientific">Aspergillus kawachii</name>
    <name type="common">White koji mold</name>
    <name type="synonym">Aspergillus awamori var. kawachi</name>
    <dbReference type="NCBI Taxonomy" id="1069201"/>
    <lineage>
        <taxon>Eukaryota</taxon>
        <taxon>Fungi</taxon>
        <taxon>Dikarya</taxon>
        <taxon>Ascomycota</taxon>
        <taxon>Pezizomycotina</taxon>
        <taxon>Eurotiomycetes</taxon>
        <taxon>Eurotiomycetidae</taxon>
        <taxon>Eurotiales</taxon>
        <taxon>Aspergillaceae</taxon>
        <taxon>Aspergillus</taxon>
        <taxon>Aspergillus subgen. Circumdati</taxon>
    </lineage>
</organism>
<evidence type="ECO:0000313" key="3">
    <source>
        <dbReference type="Proteomes" id="UP000661280"/>
    </source>
</evidence>
<feature type="region of interest" description="Disordered" evidence="1">
    <location>
        <begin position="589"/>
        <end position="613"/>
    </location>
</feature>
<dbReference type="GeneID" id="64961334"/>
<proteinExistence type="predicted"/>
<reference evidence="2" key="1">
    <citation type="submission" date="2021-01" db="EMBL/GenBank/DDBJ databases">
        <authorList>
            <consortium name="Aspergillus luchuensis mut. kawachii IFO 4304 genome sequencing consortium"/>
            <person name="Kazuki M."/>
            <person name="Futagami T."/>
        </authorList>
    </citation>
    <scope>NUCLEOTIDE SEQUENCE</scope>
    <source>
        <strain evidence="2">IFO 4308</strain>
    </source>
</reference>
<evidence type="ECO:0000313" key="2">
    <source>
        <dbReference type="EMBL" id="BCS00013.1"/>
    </source>
</evidence>
<dbReference type="PANTHER" id="PTHR35179">
    <property type="entry name" value="PROTEIN CBG02620"/>
    <property type="match status" value="1"/>
</dbReference>
<protein>
    <recommendedName>
        <fullName evidence="4">Geranylgeranyl pyrophosphate synthetase</fullName>
    </recommendedName>
</protein>
<dbReference type="RefSeq" id="XP_041543775.1">
    <property type="nucleotide sequence ID" value="XM_041690163.1"/>
</dbReference>
<dbReference type="Proteomes" id="UP000661280">
    <property type="component" value="Chromosome 5"/>
</dbReference>
<evidence type="ECO:0000256" key="1">
    <source>
        <dbReference type="SAM" id="MobiDB-lite"/>
    </source>
</evidence>
<sequence length="613" mass="69576">MMGDTKIAELTCPKSHELETTAVSICEVEHLSSYNWIEAPVPTIAVPGIPPLWSSPKIAKRVAKDSGLIYIAQNAARLPECPLEPLFRALYMTNPSFDINSIDLVTDRNNIRKLLSFVNSDPAKKGLEPFTINVEVENNTAIFCRTEAETKRYIGPDEFMGFGHEFEKAYTTNQIYGSTGHHRIISYRFGDLRLMLRYETDGYVNVPSNADAELGPLSSMIESLSLGPTSGLPHMASTGTALRIKKEGHIVPIESTLEIKTRVFHKKIDLQEILPQLWVSQTPNLVRAYHRNGLFELPKVEDVTLEIKNWENEHQEDLMKLAIIIKRIIDVVKKNGGKAVVKYDGQHDELVVWKAEERQLLPHDIYSKLNNQNDKSAVSEMNTNSAIRSEKPETQKTKLKIGDVLYDINLSMIPYLRSFVDFQRKAQSQVSEFDHGAIPLFDVALKGFEMGYRHCFRSLPADVSQYHTLCETYDFLGVDVLGQQSIDDIFVDLRACKTTYELDYKRYRAVKGNKAIARDAAFRLMFLMTNGKFHDGIKDSAKVYNAVLFVVSHPGTFKWRTRALVLAAYKERFLITSKQRAQLDQWCRRDNHGSDDEGTTDENGSEPYYSDGS</sequence>
<dbReference type="PANTHER" id="PTHR35179:SF2">
    <property type="entry name" value="START DOMAIN-CONTAINING PROTEIN"/>
    <property type="match status" value="1"/>
</dbReference>
<dbReference type="KEGG" id="aluc:AKAW2_50354S"/>
<evidence type="ECO:0008006" key="4">
    <source>
        <dbReference type="Google" id="ProtNLM"/>
    </source>
</evidence>
<gene>
    <name evidence="2" type="ORF">AKAW2_50354S</name>
</gene>
<keyword evidence="3" id="KW-1185">Reference proteome</keyword>
<dbReference type="OrthoDB" id="5393654at2759"/>
<accession>A0A7R7WBQ1</accession>
<reference evidence="2" key="2">
    <citation type="submission" date="2021-02" db="EMBL/GenBank/DDBJ databases">
        <title>Aspergillus luchuensis mut. kawachii IFO 4304 genome sequence.</title>
        <authorList>
            <person name="Mori K."/>
            <person name="Kadooka C."/>
            <person name="Goto M."/>
            <person name="Futagami T."/>
        </authorList>
    </citation>
    <scope>NUCLEOTIDE SEQUENCE</scope>
    <source>
        <strain evidence="2">IFO 4308</strain>
    </source>
</reference>
<dbReference type="AlphaFoldDB" id="A0A7R7WBQ1"/>
<dbReference type="EMBL" id="AP024429">
    <property type="protein sequence ID" value="BCS00013.1"/>
    <property type="molecule type" value="Genomic_DNA"/>
</dbReference>